<dbReference type="PATRIC" id="fig|649755.3.peg.1888"/>
<dbReference type="Gene3D" id="3.40.50.2000">
    <property type="entry name" value="Glycogen Phosphorylase B"/>
    <property type="match status" value="1"/>
</dbReference>
<gene>
    <name evidence="1" type="ORF">HMPREF0367_02053</name>
</gene>
<evidence type="ECO:0000313" key="1">
    <source>
        <dbReference type="EMBL" id="ERK40789.1"/>
    </source>
</evidence>
<sequence length="370" mass="43490">MKVVIVCAFDTYFDRVKLLKEYYKKEDVIVSSSDFSHRKKKKIHNEISDLDINVKEYKKNLSIDRLISHYQFSKSVYNELIAIQPDLIHALVPPNSLSKYLSLYKEKYNVKLIFDIIDLWPETLPVGNIKNIFPITLWKNIRDKYLERADIIFTECELFQEVLRKKGNLKYHTLYWSRKERPLETSYKFSKNKRSFCYLGSINNIIDLDLIVQFLKECNKKIDTTLHIIGNGEEKQTLISRLSAEHITVIDHQEVYSQIEKQKIFDQCDYALNIMKPTVVVGLTMKSLDYMCAGIPLINTIQGDTYKLCAQEEIGHNVNKDNIQEIINEIIHEDEEDMSFKREKIKSIYLETFTDTVFFETLDKAGVLHD</sequence>
<dbReference type="EMBL" id="AWVI01000132">
    <property type="protein sequence ID" value="ERK40789.1"/>
    <property type="molecule type" value="Genomic_DNA"/>
</dbReference>
<dbReference type="Proteomes" id="UP000016658">
    <property type="component" value="Unassembled WGS sequence"/>
</dbReference>
<dbReference type="RefSeq" id="WP_035403705.1">
    <property type="nucleotide sequence ID" value="NZ_KI271059.1"/>
</dbReference>
<evidence type="ECO:0000313" key="2">
    <source>
        <dbReference type="Proteomes" id="UP000016658"/>
    </source>
</evidence>
<protein>
    <recommendedName>
        <fullName evidence="3">Glycosyltransferase, group 1 family protein</fullName>
    </recommendedName>
</protein>
<dbReference type="SUPFAM" id="SSF53756">
    <property type="entry name" value="UDP-Glycosyltransferase/glycogen phosphorylase"/>
    <property type="match status" value="1"/>
</dbReference>
<evidence type="ECO:0008006" key="3">
    <source>
        <dbReference type="Google" id="ProtNLM"/>
    </source>
</evidence>
<proteinExistence type="predicted"/>
<accession>U2PAR5</accession>
<name>U2PAR5_9FIRM</name>
<reference evidence="1 2" key="1">
    <citation type="submission" date="2013-06" db="EMBL/GenBank/DDBJ databases">
        <authorList>
            <person name="Weinstock G."/>
            <person name="Sodergren E."/>
            <person name="Lobos E.A."/>
            <person name="Fulton L."/>
            <person name="Fulton R."/>
            <person name="Courtney L."/>
            <person name="Fronick C."/>
            <person name="O'Laughlin M."/>
            <person name="Godfrey J."/>
            <person name="Wilson R.M."/>
            <person name="Miner T."/>
            <person name="Farmer C."/>
            <person name="Delehaunty K."/>
            <person name="Cordes M."/>
            <person name="Minx P."/>
            <person name="Tomlinson C."/>
            <person name="Chen J."/>
            <person name="Wollam A."/>
            <person name="Pepin K.H."/>
            <person name="Bhonagiri V."/>
            <person name="Zhang X."/>
            <person name="Warren W."/>
            <person name="Mitreva M."/>
            <person name="Mardis E.R."/>
            <person name="Wilson R.K."/>
        </authorList>
    </citation>
    <scope>NUCLEOTIDE SEQUENCE [LARGE SCALE GENOMIC DNA]</scope>
    <source>
        <strain evidence="1 2">ATCC 27803</strain>
    </source>
</reference>
<organism evidence="1 2">
    <name type="scientific">Faecalitalea cylindroides ATCC 27803</name>
    <dbReference type="NCBI Taxonomy" id="649755"/>
    <lineage>
        <taxon>Bacteria</taxon>
        <taxon>Bacillati</taxon>
        <taxon>Bacillota</taxon>
        <taxon>Erysipelotrichia</taxon>
        <taxon>Erysipelotrichales</taxon>
        <taxon>Erysipelotrichaceae</taxon>
        <taxon>Faecalitalea</taxon>
    </lineage>
</organism>
<comment type="caution">
    <text evidence="1">The sequence shown here is derived from an EMBL/GenBank/DDBJ whole genome shotgun (WGS) entry which is preliminary data.</text>
</comment>
<dbReference type="HOGENOM" id="CLU_725093_0_0_9"/>
<dbReference type="OrthoDB" id="9802525at2"/>
<dbReference type="Pfam" id="PF13692">
    <property type="entry name" value="Glyco_trans_1_4"/>
    <property type="match status" value="1"/>
</dbReference>
<dbReference type="AlphaFoldDB" id="U2PAR5"/>